<dbReference type="Pfam" id="PF01749">
    <property type="entry name" value="IBB"/>
    <property type="match status" value="1"/>
</dbReference>
<name>A0A7J0FJ16_9ERIC</name>
<dbReference type="FunFam" id="1.25.10.10:FF:000009">
    <property type="entry name" value="Importin subunit alpha"/>
    <property type="match status" value="1"/>
</dbReference>
<dbReference type="EMBL" id="BJWL01000013">
    <property type="protein sequence ID" value="GFY98680.1"/>
    <property type="molecule type" value="Genomic_DNA"/>
</dbReference>
<dbReference type="SUPFAM" id="SSF48371">
    <property type="entry name" value="ARM repeat"/>
    <property type="match status" value="1"/>
</dbReference>
<evidence type="ECO:0000256" key="1">
    <source>
        <dbReference type="ARBA" id="ARBA00010394"/>
    </source>
</evidence>
<evidence type="ECO:0000259" key="8">
    <source>
        <dbReference type="PROSITE" id="PS51214"/>
    </source>
</evidence>
<gene>
    <name evidence="9" type="ORF">Acr_13g0000810</name>
</gene>
<evidence type="ECO:0000313" key="9">
    <source>
        <dbReference type="EMBL" id="GFY98680.1"/>
    </source>
</evidence>
<dbReference type="PROSITE" id="PS51214">
    <property type="entry name" value="IBB"/>
    <property type="match status" value="1"/>
</dbReference>
<protein>
    <recommendedName>
        <fullName evidence="5">Importin subunit alpha</fullName>
    </recommendedName>
</protein>
<feature type="repeat" description="ARM" evidence="6">
    <location>
        <begin position="242"/>
        <end position="284"/>
    </location>
</feature>
<organism evidence="9 10">
    <name type="scientific">Actinidia rufa</name>
    <dbReference type="NCBI Taxonomy" id="165716"/>
    <lineage>
        <taxon>Eukaryota</taxon>
        <taxon>Viridiplantae</taxon>
        <taxon>Streptophyta</taxon>
        <taxon>Embryophyta</taxon>
        <taxon>Tracheophyta</taxon>
        <taxon>Spermatophyta</taxon>
        <taxon>Magnoliopsida</taxon>
        <taxon>eudicotyledons</taxon>
        <taxon>Gunneridae</taxon>
        <taxon>Pentapetalae</taxon>
        <taxon>asterids</taxon>
        <taxon>Ericales</taxon>
        <taxon>Actinidiaceae</taxon>
        <taxon>Actinidia</taxon>
    </lineage>
</organism>
<dbReference type="Gene3D" id="1.25.10.10">
    <property type="entry name" value="Leucine-rich Repeat Variant"/>
    <property type="match status" value="1"/>
</dbReference>
<comment type="similarity">
    <text evidence="1 5">Belongs to the importin alpha family.</text>
</comment>
<reference evidence="9 10" key="1">
    <citation type="submission" date="2019-07" db="EMBL/GenBank/DDBJ databases">
        <title>De Novo Assembly of kiwifruit Actinidia rufa.</title>
        <authorList>
            <person name="Sugita-Konishi S."/>
            <person name="Sato K."/>
            <person name="Mori E."/>
            <person name="Abe Y."/>
            <person name="Kisaki G."/>
            <person name="Hamano K."/>
            <person name="Suezawa K."/>
            <person name="Otani M."/>
            <person name="Fukuda T."/>
            <person name="Manabe T."/>
            <person name="Gomi K."/>
            <person name="Tabuchi M."/>
            <person name="Akimitsu K."/>
            <person name="Kataoka I."/>
        </authorList>
    </citation>
    <scope>NUCLEOTIDE SEQUENCE [LARGE SCALE GENOMIC DNA]</scope>
    <source>
        <strain evidence="10">cv. Fuchu</strain>
    </source>
</reference>
<dbReference type="GO" id="GO:0005737">
    <property type="term" value="C:cytoplasm"/>
    <property type="evidence" value="ECO:0007669"/>
    <property type="project" value="InterPro"/>
</dbReference>
<evidence type="ECO:0000256" key="5">
    <source>
        <dbReference type="PIRNR" id="PIRNR005673"/>
    </source>
</evidence>
<keyword evidence="3" id="KW-0677">Repeat</keyword>
<evidence type="ECO:0000256" key="6">
    <source>
        <dbReference type="PROSITE-ProRule" id="PRU00259"/>
    </source>
</evidence>
<dbReference type="PIRSF" id="PIRSF005673">
    <property type="entry name" value="Importin_alpha"/>
    <property type="match status" value="1"/>
</dbReference>
<dbReference type="AlphaFoldDB" id="A0A7J0FJ16"/>
<dbReference type="OrthoDB" id="29145at2759"/>
<feature type="domain" description="IBB" evidence="8">
    <location>
        <begin position="1"/>
        <end position="58"/>
    </location>
</feature>
<dbReference type="SMART" id="SM00185">
    <property type="entry name" value="ARM"/>
    <property type="match status" value="7"/>
</dbReference>
<dbReference type="InterPro" id="IPR002652">
    <property type="entry name" value="Importin-a_IBB"/>
</dbReference>
<dbReference type="InterPro" id="IPR036975">
    <property type="entry name" value="Importin-a_IBB_sf"/>
</dbReference>
<evidence type="ECO:0000313" key="10">
    <source>
        <dbReference type="Proteomes" id="UP000585474"/>
    </source>
</evidence>
<evidence type="ECO:0000256" key="4">
    <source>
        <dbReference type="ARBA" id="ARBA00022927"/>
    </source>
</evidence>
<dbReference type="Pfam" id="PF00514">
    <property type="entry name" value="Arm"/>
    <property type="match status" value="7"/>
</dbReference>
<feature type="repeat" description="ARM" evidence="6">
    <location>
        <begin position="369"/>
        <end position="397"/>
    </location>
</feature>
<feature type="repeat" description="ARM" evidence="6">
    <location>
        <begin position="158"/>
        <end position="200"/>
    </location>
</feature>
<evidence type="ECO:0000256" key="2">
    <source>
        <dbReference type="ARBA" id="ARBA00022448"/>
    </source>
</evidence>
<dbReference type="Proteomes" id="UP000585474">
    <property type="component" value="Unassembled WGS sequence"/>
</dbReference>
<evidence type="ECO:0000256" key="7">
    <source>
        <dbReference type="SAM" id="MobiDB-lite"/>
    </source>
</evidence>
<proteinExistence type="inferred from homology"/>
<keyword evidence="10" id="KW-1185">Reference proteome</keyword>
<accession>A0A7J0FJ16</accession>
<dbReference type="PANTHER" id="PTHR23316">
    <property type="entry name" value="IMPORTIN ALPHA"/>
    <property type="match status" value="1"/>
</dbReference>
<comment type="caution">
    <text evidence="9">The sequence shown here is derived from an EMBL/GenBank/DDBJ whole genome shotgun (WGS) entry which is preliminary data.</text>
</comment>
<dbReference type="FunFam" id="1.20.5.690:FF:000002">
    <property type="entry name" value="Importin subunit alpha"/>
    <property type="match status" value="1"/>
</dbReference>
<dbReference type="InterPro" id="IPR024931">
    <property type="entry name" value="Importin_alpha"/>
</dbReference>
<dbReference type="GO" id="GO:0006606">
    <property type="term" value="P:protein import into nucleus"/>
    <property type="evidence" value="ECO:0007669"/>
    <property type="project" value="InterPro"/>
</dbReference>
<keyword evidence="4 5" id="KW-0653">Protein transport</keyword>
<dbReference type="InterPro" id="IPR000225">
    <property type="entry name" value="Armadillo"/>
</dbReference>
<feature type="repeat" description="ARM" evidence="6">
    <location>
        <begin position="115"/>
        <end position="158"/>
    </location>
</feature>
<keyword evidence="2 5" id="KW-0813">Transport</keyword>
<dbReference type="InterPro" id="IPR016024">
    <property type="entry name" value="ARM-type_fold"/>
</dbReference>
<dbReference type="InterPro" id="IPR011989">
    <property type="entry name" value="ARM-like"/>
</dbReference>
<feature type="region of interest" description="Disordered" evidence="7">
    <location>
        <begin position="412"/>
        <end position="441"/>
    </location>
</feature>
<sequence>MSLRPNARTEVRRSRYKVAVDAEEGRRRREDNMVEIRKNRREESLLKKRREGLQAQQLPTTVNVSQIEKKLESLPAMVAGVWLEDSSLQLEATTQFRKLLSIERNPPIEEVIQSGVVPRFVEFLARDDYPQLQFEAAWALTNIASGTAENTKAVLDHGAVPIFVRLLGSASDDVREQAVWALGNIAGDSPKCRDLVLNHGALMPLLSQFNEHTKLSMLRNATWTLSNFCRGKPQPQFEQTKPALPALARLIHSNDEEVLTDACWALSYLSDGTNDKIQAVIEAAVCPRLVELLLHPSPSVLIPALRTIGNIVTGDDIQTQVIIDHQALPCLLNFLTHNYKKSIKKEACWTISNITAGNRDQIQAVFDAGIIAPLVQLLQNAEFDIKKEAAWAISNATSGGTHEQIKFLEEEEQLPSGDTSQSGFQFGGNELPLPSGGFNFS</sequence>
<evidence type="ECO:0000256" key="3">
    <source>
        <dbReference type="ARBA" id="ARBA00022737"/>
    </source>
</evidence>
<dbReference type="Gene3D" id="1.20.5.690">
    <property type="entry name" value="Importin-alpha, importin-beta-binding domain"/>
    <property type="match status" value="1"/>
</dbReference>
<dbReference type="GO" id="GO:0005634">
    <property type="term" value="C:nucleus"/>
    <property type="evidence" value="ECO:0007669"/>
    <property type="project" value="UniProtKB-ARBA"/>
</dbReference>
<dbReference type="GO" id="GO:0061608">
    <property type="term" value="F:nuclear import signal receptor activity"/>
    <property type="evidence" value="ECO:0007669"/>
    <property type="project" value="InterPro"/>
</dbReference>
<dbReference type="PROSITE" id="PS50176">
    <property type="entry name" value="ARM_REPEAT"/>
    <property type="match status" value="4"/>
</dbReference>